<proteinExistence type="predicted"/>
<feature type="compositionally biased region" description="Basic and acidic residues" evidence="1">
    <location>
        <begin position="129"/>
        <end position="149"/>
    </location>
</feature>
<dbReference type="Proteomes" id="UP000738349">
    <property type="component" value="Unassembled WGS sequence"/>
</dbReference>
<keyword evidence="2" id="KW-1133">Transmembrane helix</keyword>
<evidence type="ECO:0000313" key="4">
    <source>
        <dbReference type="Proteomes" id="UP000738349"/>
    </source>
</evidence>
<organism evidence="3 4">
    <name type="scientific">Dactylonectria macrodidyma</name>
    <dbReference type="NCBI Taxonomy" id="307937"/>
    <lineage>
        <taxon>Eukaryota</taxon>
        <taxon>Fungi</taxon>
        <taxon>Dikarya</taxon>
        <taxon>Ascomycota</taxon>
        <taxon>Pezizomycotina</taxon>
        <taxon>Sordariomycetes</taxon>
        <taxon>Hypocreomycetidae</taxon>
        <taxon>Hypocreales</taxon>
        <taxon>Nectriaceae</taxon>
        <taxon>Dactylonectria</taxon>
    </lineage>
</organism>
<evidence type="ECO:0008006" key="5">
    <source>
        <dbReference type="Google" id="ProtNLM"/>
    </source>
</evidence>
<keyword evidence="2" id="KW-0812">Transmembrane</keyword>
<evidence type="ECO:0000313" key="3">
    <source>
        <dbReference type="EMBL" id="KAH7132868.1"/>
    </source>
</evidence>
<keyword evidence="4" id="KW-1185">Reference proteome</keyword>
<comment type="caution">
    <text evidence="3">The sequence shown here is derived from an EMBL/GenBank/DDBJ whole genome shotgun (WGS) entry which is preliminary data.</text>
</comment>
<evidence type="ECO:0000256" key="2">
    <source>
        <dbReference type="SAM" id="Phobius"/>
    </source>
</evidence>
<feature type="compositionally biased region" description="Polar residues" evidence="1">
    <location>
        <begin position="83"/>
        <end position="98"/>
    </location>
</feature>
<evidence type="ECO:0000256" key="1">
    <source>
        <dbReference type="SAM" id="MobiDB-lite"/>
    </source>
</evidence>
<keyword evidence="2" id="KW-0472">Membrane</keyword>
<reference evidence="3" key="1">
    <citation type="journal article" date="2021" name="Nat. Commun.">
        <title>Genetic determinants of endophytism in the Arabidopsis root mycobiome.</title>
        <authorList>
            <person name="Mesny F."/>
            <person name="Miyauchi S."/>
            <person name="Thiergart T."/>
            <person name="Pickel B."/>
            <person name="Atanasova L."/>
            <person name="Karlsson M."/>
            <person name="Huettel B."/>
            <person name="Barry K.W."/>
            <person name="Haridas S."/>
            <person name="Chen C."/>
            <person name="Bauer D."/>
            <person name="Andreopoulos W."/>
            <person name="Pangilinan J."/>
            <person name="LaButti K."/>
            <person name="Riley R."/>
            <person name="Lipzen A."/>
            <person name="Clum A."/>
            <person name="Drula E."/>
            <person name="Henrissat B."/>
            <person name="Kohler A."/>
            <person name="Grigoriev I.V."/>
            <person name="Martin F.M."/>
            <person name="Hacquard S."/>
        </authorList>
    </citation>
    <scope>NUCLEOTIDE SEQUENCE</scope>
    <source>
        <strain evidence="3">MPI-CAGE-AT-0147</strain>
    </source>
</reference>
<name>A0A9P9E869_9HYPO</name>
<feature type="transmembrane region" description="Helical" evidence="2">
    <location>
        <begin position="362"/>
        <end position="389"/>
    </location>
</feature>
<accession>A0A9P9E869</accession>
<feature type="transmembrane region" description="Helical" evidence="2">
    <location>
        <begin position="323"/>
        <end position="350"/>
    </location>
</feature>
<protein>
    <recommendedName>
        <fullName evidence="5">Transmembrane protein</fullName>
    </recommendedName>
</protein>
<feature type="region of interest" description="Disordered" evidence="1">
    <location>
        <begin position="83"/>
        <end position="191"/>
    </location>
</feature>
<dbReference type="AlphaFoldDB" id="A0A9P9E869"/>
<dbReference type="EMBL" id="JAGMUV010000016">
    <property type="protein sequence ID" value="KAH7132868.1"/>
    <property type="molecule type" value="Genomic_DNA"/>
</dbReference>
<sequence>MDTVKQARASLMVVSAQDGKAEPVISSDLILHETAPSFEKTRDDWQAVDMFTQSDKGTPLYASRITSVESGQMGEMELCGQNATSGMNKTARTSTTPVETPGHESDGGKGVQEKGPKGARINAAVSDNDETREKEKSKNNNRGGDENPTKSKMNGGRASNEKKSSRASSAIDSDIQKNTTPGDEGRFEEREGLDEAREAQILGIARLITHQEKSPLRRSESEDHFWLYVDPTGNEVIDKQDSEVAKLEEDQHLLGLDEIDLMTQVKEQVAPTHDEVEDKGGKSHLYRQVRAAMETKLGDVLPTVSKVYDRAKGIQSLKLASTVMLTILVLLTTFAGLSLGTVGVSVVYLLSLSERMALKLLLVLITASVFLTLATLAMLATVSLVVFVVSR</sequence>
<feature type="compositionally biased region" description="Basic and acidic residues" evidence="1">
    <location>
        <begin position="101"/>
        <end position="116"/>
    </location>
</feature>
<gene>
    <name evidence="3" type="ORF">EDB81DRAFT_763382</name>
</gene>